<feature type="compositionally biased region" description="Gly residues" evidence="2">
    <location>
        <begin position="270"/>
        <end position="282"/>
    </location>
</feature>
<dbReference type="Pfam" id="PF13812">
    <property type="entry name" value="PPR_3"/>
    <property type="match status" value="1"/>
</dbReference>
<dbReference type="AlphaFoldDB" id="A0A836C921"/>
<evidence type="ECO:0008006" key="5">
    <source>
        <dbReference type="Google" id="ProtNLM"/>
    </source>
</evidence>
<evidence type="ECO:0000313" key="4">
    <source>
        <dbReference type="Proteomes" id="UP000664859"/>
    </source>
</evidence>
<dbReference type="Proteomes" id="UP000664859">
    <property type="component" value="Unassembled WGS sequence"/>
</dbReference>
<gene>
    <name evidence="3" type="ORF">JKP88DRAFT_189796</name>
</gene>
<feature type="region of interest" description="Disordered" evidence="2">
    <location>
        <begin position="209"/>
        <end position="308"/>
    </location>
</feature>
<evidence type="ECO:0000313" key="3">
    <source>
        <dbReference type="EMBL" id="KAG5176348.1"/>
    </source>
</evidence>
<dbReference type="InterPro" id="IPR011990">
    <property type="entry name" value="TPR-like_helical_dom_sf"/>
</dbReference>
<reference evidence="3" key="1">
    <citation type="submission" date="2021-02" db="EMBL/GenBank/DDBJ databases">
        <title>First Annotated Genome of the Yellow-green Alga Tribonema minus.</title>
        <authorList>
            <person name="Mahan K.M."/>
        </authorList>
    </citation>
    <scope>NUCLEOTIDE SEQUENCE</scope>
    <source>
        <strain evidence="3">UTEX B ZZ1240</strain>
    </source>
</reference>
<dbReference type="OrthoDB" id="185373at2759"/>
<organism evidence="3 4">
    <name type="scientific">Tribonema minus</name>
    <dbReference type="NCBI Taxonomy" id="303371"/>
    <lineage>
        <taxon>Eukaryota</taxon>
        <taxon>Sar</taxon>
        <taxon>Stramenopiles</taxon>
        <taxon>Ochrophyta</taxon>
        <taxon>PX clade</taxon>
        <taxon>Xanthophyceae</taxon>
        <taxon>Tribonematales</taxon>
        <taxon>Tribonemataceae</taxon>
        <taxon>Tribonema</taxon>
    </lineage>
</organism>
<accession>A0A836C921</accession>
<dbReference type="PANTHER" id="PTHR47447">
    <property type="entry name" value="OS03G0856100 PROTEIN"/>
    <property type="match status" value="1"/>
</dbReference>
<comment type="caution">
    <text evidence="3">The sequence shown here is derived from an EMBL/GenBank/DDBJ whole genome shotgun (WGS) entry which is preliminary data.</text>
</comment>
<feature type="compositionally biased region" description="Basic residues" evidence="2">
    <location>
        <begin position="227"/>
        <end position="237"/>
    </location>
</feature>
<protein>
    <recommendedName>
        <fullName evidence="5">Pentacotripeptide-repeat region of PRORP domain-containing protein</fullName>
    </recommendedName>
</protein>
<feature type="compositionally biased region" description="Low complexity" evidence="2">
    <location>
        <begin position="258"/>
        <end position="269"/>
    </location>
</feature>
<feature type="compositionally biased region" description="Gly residues" evidence="2">
    <location>
        <begin position="241"/>
        <end position="250"/>
    </location>
</feature>
<evidence type="ECO:0000256" key="2">
    <source>
        <dbReference type="SAM" id="MobiDB-lite"/>
    </source>
</evidence>
<proteinExistence type="predicted"/>
<dbReference type="Gene3D" id="1.25.40.10">
    <property type="entry name" value="Tetratricopeptide repeat domain"/>
    <property type="match status" value="1"/>
</dbReference>
<keyword evidence="4" id="KW-1185">Reference proteome</keyword>
<dbReference type="InterPro" id="IPR002885">
    <property type="entry name" value="PPR_rpt"/>
</dbReference>
<dbReference type="PANTHER" id="PTHR47447:SF17">
    <property type="entry name" value="OS12G0638900 PROTEIN"/>
    <property type="match status" value="1"/>
</dbReference>
<evidence type="ECO:0000256" key="1">
    <source>
        <dbReference type="ARBA" id="ARBA00022737"/>
    </source>
</evidence>
<keyword evidence="1" id="KW-0677">Repeat</keyword>
<dbReference type="EMBL" id="JAFCMP010000537">
    <property type="protein sequence ID" value="KAG5176348.1"/>
    <property type="molecule type" value="Genomic_DNA"/>
</dbReference>
<sequence>MLAQMKTDEGIAVPIEAVNAVLLACARGGRVDTTFATADSIEKVFGLTKDVISYNCLLRVAAVRRAPDGEPDVRAATGLAIFQDMRDAGIAPNEESYFHLVQLMALAGSKSDMEDVLEQMQGDDIEPSEPLLILLNDGCMALGLTSEAAEFREMLAEVRATAAEAAVAEAAAAAQAAAQIRLRYERQQDASALAREAAIAKEQRRLGILPRRSADDARAHGAGGGGRGRHAVGRPRHGPTAGRGGRGGGAANAQRLNGSSAQRSRQGSGSSEGEGSGVGGHGGAEEHQLQVEVQAEGEQFERGLASSA</sequence>
<name>A0A836C921_9STRA</name>